<dbReference type="NCBIfam" id="TIGR01484">
    <property type="entry name" value="HAD-SF-IIB"/>
    <property type="match status" value="1"/>
</dbReference>
<dbReference type="InterPro" id="IPR023214">
    <property type="entry name" value="HAD_sf"/>
</dbReference>
<dbReference type="Proteomes" id="UP000320717">
    <property type="component" value="Chromosome"/>
</dbReference>
<comment type="catalytic activity">
    <reaction evidence="1 6">
        <text>alpha,alpha-trehalose 6-phosphate + H2O = alpha,alpha-trehalose + phosphate</text>
        <dbReference type="Rhea" id="RHEA:23420"/>
        <dbReference type="ChEBI" id="CHEBI:15377"/>
        <dbReference type="ChEBI" id="CHEBI:16551"/>
        <dbReference type="ChEBI" id="CHEBI:43474"/>
        <dbReference type="ChEBI" id="CHEBI:58429"/>
        <dbReference type="EC" id="3.1.3.12"/>
    </reaction>
</comment>
<dbReference type="InterPro" id="IPR006379">
    <property type="entry name" value="HAD-SF_hydro_IIB"/>
</dbReference>
<dbReference type="NCBIfam" id="TIGR00685">
    <property type="entry name" value="T6PP"/>
    <property type="match status" value="1"/>
</dbReference>
<evidence type="ECO:0000256" key="5">
    <source>
        <dbReference type="ARBA" id="ARBA00024179"/>
    </source>
</evidence>
<evidence type="ECO:0000313" key="8">
    <source>
        <dbReference type="Proteomes" id="UP000320717"/>
    </source>
</evidence>
<evidence type="ECO:0000256" key="3">
    <source>
        <dbReference type="ARBA" id="ARBA00008770"/>
    </source>
</evidence>
<organism evidence="7 8">
    <name type="scientific">Glutamicibacter halophytocola</name>
    <dbReference type="NCBI Taxonomy" id="1933880"/>
    <lineage>
        <taxon>Bacteria</taxon>
        <taxon>Bacillati</taxon>
        <taxon>Actinomycetota</taxon>
        <taxon>Actinomycetes</taxon>
        <taxon>Micrococcales</taxon>
        <taxon>Micrococcaceae</taxon>
        <taxon>Glutamicibacter</taxon>
    </lineage>
</organism>
<evidence type="ECO:0000256" key="6">
    <source>
        <dbReference type="RuleBase" id="RU361117"/>
    </source>
</evidence>
<dbReference type="Pfam" id="PF02358">
    <property type="entry name" value="Trehalose_PPase"/>
    <property type="match status" value="1"/>
</dbReference>
<accession>A0ABX5YCJ1</accession>
<evidence type="ECO:0000256" key="1">
    <source>
        <dbReference type="ARBA" id="ARBA00000500"/>
    </source>
</evidence>
<keyword evidence="6" id="KW-0460">Magnesium</keyword>
<comment type="cofactor">
    <cofactor evidence="6">
        <name>Mg(2+)</name>
        <dbReference type="ChEBI" id="CHEBI:18420"/>
    </cofactor>
</comment>
<sequence length="278" mass="30026">MPSSASPAPASAHSRWDTNVSDLDPELHAALSRFAAHQKILVALDFDGTMSPIVDRPEDARPLPESAEVFERLRQLPGVFAALVSGRNLASLAQVYPEPLPEICIGSHGAERLLPEPFKGQWIEKPLSSEQQDLLARITRELAAVADSYEDVSLEYKPSATVLHVRRATTVAADAALSEAKATLNAMGRVKLLEGKAVLEASVHQGDKGESLTWLKDLLQVDAVLFIGDDVTDENGFKVLEPNDLGIKVGSGPTLATHHIASPQQLPELLQILVSMRD</sequence>
<keyword evidence="8" id="KW-1185">Reference proteome</keyword>
<dbReference type="GO" id="GO:0004805">
    <property type="term" value="F:trehalose-phosphatase activity"/>
    <property type="evidence" value="ECO:0007669"/>
    <property type="project" value="UniProtKB-EC"/>
</dbReference>
<dbReference type="InterPro" id="IPR036412">
    <property type="entry name" value="HAD-like_sf"/>
</dbReference>
<dbReference type="InterPro" id="IPR003337">
    <property type="entry name" value="Trehalose_PPase"/>
</dbReference>
<protein>
    <recommendedName>
        <fullName evidence="6">Trehalose 6-phosphate phosphatase</fullName>
        <ecNumber evidence="6">3.1.3.12</ecNumber>
    </recommendedName>
</protein>
<comment type="function">
    <text evidence="5 6">Removes the phosphate from trehalose 6-phosphate to produce free trehalose.</text>
</comment>
<reference evidence="7 8" key="1">
    <citation type="submission" date="2019-07" db="EMBL/GenBank/DDBJ databases">
        <title>Complete Genome Sequence of drought tolerant Plant Growth-Promoting Rhizobacterium Glutamicibacter halophytocola DR408.</title>
        <authorList>
            <person name="Nishu S.D."/>
            <person name="Lee T.K."/>
        </authorList>
    </citation>
    <scope>NUCLEOTIDE SEQUENCE [LARGE SCALE GENOMIC DNA]</scope>
    <source>
        <strain evidence="7 8">DR408</strain>
    </source>
</reference>
<dbReference type="EC" id="3.1.3.12" evidence="6"/>
<dbReference type="PANTHER" id="PTHR43768">
    <property type="entry name" value="TREHALOSE 6-PHOSPHATE PHOSPHATASE"/>
    <property type="match status" value="1"/>
</dbReference>
<proteinExistence type="inferred from homology"/>
<name>A0ABX5YCJ1_9MICC</name>
<dbReference type="Gene3D" id="3.40.50.1000">
    <property type="entry name" value="HAD superfamily/HAD-like"/>
    <property type="match status" value="1"/>
</dbReference>
<dbReference type="Gene3D" id="3.30.70.1020">
    <property type="entry name" value="Trehalose-6-phosphate phosphatase related protein, domain 2"/>
    <property type="match status" value="1"/>
</dbReference>
<evidence type="ECO:0000313" key="7">
    <source>
        <dbReference type="EMBL" id="QDY67374.1"/>
    </source>
</evidence>
<comment type="similarity">
    <text evidence="3 6">Belongs to the trehalose phosphatase family.</text>
</comment>
<evidence type="ECO:0000256" key="2">
    <source>
        <dbReference type="ARBA" id="ARBA00005199"/>
    </source>
</evidence>
<dbReference type="EMBL" id="CP042260">
    <property type="protein sequence ID" value="QDY67374.1"/>
    <property type="molecule type" value="Genomic_DNA"/>
</dbReference>
<dbReference type="SUPFAM" id="SSF56784">
    <property type="entry name" value="HAD-like"/>
    <property type="match status" value="1"/>
</dbReference>
<comment type="pathway">
    <text evidence="2 6">Glycan biosynthesis; trehalose biosynthesis.</text>
</comment>
<gene>
    <name evidence="7" type="primary">otsB</name>
    <name evidence="7" type="ORF">FQA45_14265</name>
</gene>
<keyword evidence="4 6" id="KW-0378">Hydrolase</keyword>
<dbReference type="InterPro" id="IPR044651">
    <property type="entry name" value="OTSB-like"/>
</dbReference>
<dbReference type="PANTHER" id="PTHR43768:SF3">
    <property type="entry name" value="TREHALOSE 6-PHOSPHATE PHOSPHATASE"/>
    <property type="match status" value="1"/>
</dbReference>
<evidence type="ECO:0000256" key="4">
    <source>
        <dbReference type="ARBA" id="ARBA00022801"/>
    </source>
</evidence>
<keyword evidence="6" id="KW-0479">Metal-binding</keyword>